<dbReference type="Proteomes" id="UP000323274">
    <property type="component" value="Unassembled WGS sequence"/>
</dbReference>
<dbReference type="GeneID" id="61102993"/>
<keyword evidence="1" id="KW-1133">Transmembrane helix</keyword>
<reference evidence="2 3" key="1">
    <citation type="submission" date="2019-04" db="EMBL/GenBank/DDBJ databases">
        <title>A pseudo-fructophilic Leuconostoc citreum strain F192-5 isolated from peel of satsuma mandarin: the first report for isolation and characterization of strain-dependent fructophilic-like characteristics.</title>
        <authorList>
            <person name="Maeno S."/>
            <person name="Tanizawa Y."/>
            <person name="Kajikawa A."/>
            <person name="Kanesaki Y."/>
            <person name="Kubota E."/>
            <person name="Arita M."/>
            <person name="Leon D."/>
            <person name="Endo A."/>
        </authorList>
    </citation>
    <scope>NUCLEOTIDE SEQUENCE [LARGE SCALE GENOMIC DNA]</scope>
    <source>
        <strain evidence="2 3">F192-5</strain>
    </source>
</reference>
<organism evidence="2 3">
    <name type="scientific">Leuconostoc citreum</name>
    <dbReference type="NCBI Taxonomy" id="33964"/>
    <lineage>
        <taxon>Bacteria</taxon>
        <taxon>Bacillati</taxon>
        <taxon>Bacillota</taxon>
        <taxon>Bacilli</taxon>
        <taxon>Lactobacillales</taxon>
        <taxon>Lactobacillaceae</taxon>
        <taxon>Leuconostoc</taxon>
    </lineage>
</organism>
<dbReference type="RefSeq" id="WP_004902429.1">
    <property type="nucleotide sequence ID" value="NZ_BJJW01000019.1"/>
</dbReference>
<dbReference type="AlphaFoldDB" id="A0A5A5U726"/>
<keyword evidence="1" id="KW-0472">Membrane</keyword>
<sequence length="182" mass="20233">MENNKEPQDKQKKRRLIWLLLLLLMAFMIAGGLTLVYLNSQERITKKTKIIAGDFLPSEKDASKMNESQLARSAQSAVNKSKFQMIINPEINANQKTAYSDMYIENPANNAYPIAVTINLDSGMTIYSSGAIKPGYEVKNAKLDKVLKVGHYTGKANFKLYNAKTSKAQGQVSTAVKIVVQD</sequence>
<proteinExistence type="predicted"/>
<feature type="transmembrane region" description="Helical" evidence="1">
    <location>
        <begin position="16"/>
        <end position="38"/>
    </location>
</feature>
<comment type="caution">
    <text evidence="2">The sequence shown here is derived from an EMBL/GenBank/DDBJ whole genome shotgun (WGS) entry which is preliminary data.</text>
</comment>
<accession>A0A5A5U726</accession>
<evidence type="ECO:0000313" key="2">
    <source>
        <dbReference type="EMBL" id="GDZ84673.1"/>
    </source>
</evidence>
<evidence type="ECO:0000256" key="1">
    <source>
        <dbReference type="SAM" id="Phobius"/>
    </source>
</evidence>
<name>A0A5A5U726_LEUCI</name>
<dbReference type="EMBL" id="BJJW01000019">
    <property type="protein sequence ID" value="GDZ84673.1"/>
    <property type="molecule type" value="Genomic_DNA"/>
</dbReference>
<protein>
    <submittedName>
        <fullName evidence="2">Uncharacterized protein</fullName>
    </submittedName>
</protein>
<gene>
    <name evidence="2" type="ORF">LCIT_19150</name>
</gene>
<keyword evidence="1" id="KW-0812">Transmembrane</keyword>
<evidence type="ECO:0000313" key="3">
    <source>
        <dbReference type="Proteomes" id="UP000323274"/>
    </source>
</evidence>